<dbReference type="AlphaFoldDB" id="D7DQR2"/>
<comment type="catalytic activity">
    <reaction evidence="3">
        <text>L-tyrosyl-[protein] + ATP = O-(5'-adenylyl)-L-tyrosyl-[protein] + diphosphate</text>
        <dbReference type="Rhea" id="RHEA:54288"/>
        <dbReference type="Rhea" id="RHEA-COMP:10136"/>
        <dbReference type="Rhea" id="RHEA-COMP:13846"/>
        <dbReference type="ChEBI" id="CHEBI:30616"/>
        <dbReference type="ChEBI" id="CHEBI:33019"/>
        <dbReference type="ChEBI" id="CHEBI:46858"/>
        <dbReference type="ChEBI" id="CHEBI:83624"/>
        <dbReference type="EC" id="2.7.7.108"/>
    </reaction>
</comment>
<dbReference type="Proteomes" id="UP000007722">
    <property type="component" value="Chromosome"/>
</dbReference>
<dbReference type="STRING" id="456320.Mvol_1534"/>
<accession>D7DQR2</accession>
<dbReference type="Pfam" id="PF04607">
    <property type="entry name" value="RelA_SpoT"/>
    <property type="match status" value="1"/>
</dbReference>
<gene>
    <name evidence="5" type="ordered locus">Mvol_1534</name>
</gene>
<evidence type="ECO:0000256" key="2">
    <source>
        <dbReference type="ARBA" id="ARBA00047518"/>
    </source>
</evidence>
<dbReference type="HOGENOM" id="CLU_844538_0_0_2"/>
<evidence type="ECO:0000313" key="5">
    <source>
        <dbReference type="EMBL" id="ADI37189.1"/>
    </source>
</evidence>
<evidence type="ECO:0000256" key="3">
    <source>
        <dbReference type="ARBA" id="ARBA00048696"/>
    </source>
</evidence>
<dbReference type="CDD" id="cd05399">
    <property type="entry name" value="NT_Rel-Spo_like"/>
    <property type="match status" value="1"/>
</dbReference>
<evidence type="ECO:0000256" key="1">
    <source>
        <dbReference type="ARBA" id="ARBA00034531"/>
    </source>
</evidence>
<evidence type="ECO:0000313" key="6">
    <source>
        <dbReference type="Proteomes" id="UP000007722"/>
    </source>
</evidence>
<dbReference type="InterPro" id="IPR043519">
    <property type="entry name" value="NT_sf"/>
</dbReference>
<dbReference type="GO" id="GO:0070733">
    <property type="term" value="F:AMPylase activity"/>
    <property type="evidence" value="ECO:0007669"/>
    <property type="project" value="UniProtKB-EC"/>
</dbReference>
<dbReference type="EMBL" id="CP002057">
    <property type="protein sequence ID" value="ADI37189.1"/>
    <property type="molecule type" value="Genomic_DNA"/>
</dbReference>
<dbReference type="PANTHER" id="PTHR41773">
    <property type="entry name" value="GTP PYROPHOSPHATASE-RELATED"/>
    <property type="match status" value="1"/>
</dbReference>
<organism evidence="5 6">
    <name type="scientific">Methanococcus voltae (strain ATCC BAA-1334 / A3)</name>
    <dbReference type="NCBI Taxonomy" id="456320"/>
    <lineage>
        <taxon>Archaea</taxon>
        <taxon>Methanobacteriati</taxon>
        <taxon>Methanobacteriota</taxon>
        <taxon>Methanomada group</taxon>
        <taxon>Methanococci</taxon>
        <taxon>Methanococcales</taxon>
        <taxon>Methanococcaceae</taxon>
        <taxon>Methanococcus</taxon>
    </lineage>
</organism>
<dbReference type="KEGG" id="mvo:Mvol_1534"/>
<dbReference type="SUPFAM" id="SSF81301">
    <property type="entry name" value="Nucleotidyltransferase"/>
    <property type="match status" value="1"/>
</dbReference>
<proteinExistence type="predicted"/>
<feature type="domain" description="RelA/SpoT" evidence="4">
    <location>
        <begin position="49"/>
        <end position="179"/>
    </location>
</feature>
<dbReference type="SMART" id="SM00954">
    <property type="entry name" value="RelA_SpoT"/>
    <property type="match status" value="1"/>
</dbReference>
<keyword evidence="6" id="KW-1185">Reference proteome</keyword>
<comment type="catalytic activity">
    <reaction evidence="2">
        <text>O-(5'-adenylyl)-L-tyrosyl-[protein] + ATP = O-[5'-(adenylyl-(5'-&gt;3')-adenylyl)]-L-tyrosyl-[protein] + diphosphate</text>
        <dbReference type="Rhea" id="RHEA:66528"/>
        <dbReference type="Rhea" id="RHEA-COMP:13846"/>
        <dbReference type="Rhea" id="RHEA-COMP:17046"/>
        <dbReference type="ChEBI" id="CHEBI:30616"/>
        <dbReference type="ChEBI" id="CHEBI:33019"/>
        <dbReference type="ChEBI" id="CHEBI:83624"/>
        <dbReference type="ChEBI" id="CHEBI:167160"/>
    </reaction>
</comment>
<dbReference type="EC" id="2.7.7.108" evidence="1"/>
<dbReference type="Gene3D" id="3.30.460.10">
    <property type="entry name" value="Beta Polymerase, domain 2"/>
    <property type="match status" value="1"/>
</dbReference>
<dbReference type="OrthoDB" id="137976at2157"/>
<name>D7DQR2_METV3</name>
<dbReference type="InterPro" id="IPR007685">
    <property type="entry name" value="RelA_SpoT"/>
</dbReference>
<evidence type="ECO:0000259" key="4">
    <source>
        <dbReference type="SMART" id="SM00954"/>
    </source>
</evidence>
<dbReference type="InParanoid" id="D7DQR2"/>
<dbReference type="PANTHER" id="PTHR41773:SF1">
    <property type="entry name" value="RELA_SPOT DOMAIN-CONTAINING PROTEIN"/>
    <property type="match status" value="1"/>
</dbReference>
<reference evidence="5 6" key="1">
    <citation type="submission" date="2010-05" db="EMBL/GenBank/DDBJ databases">
        <title>Complete sequence of Methanococcus voltae A3.</title>
        <authorList>
            <consortium name="US DOE Joint Genome Institute"/>
            <person name="Lucas S."/>
            <person name="Copeland A."/>
            <person name="Lapidus A."/>
            <person name="Cheng J.-F."/>
            <person name="Bruce D."/>
            <person name="Goodwin L."/>
            <person name="Pitluck S."/>
            <person name="Lowry S."/>
            <person name="Clum A."/>
            <person name="Land M."/>
            <person name="Hauser L."/>
            <person name="Kyrpides N."/>
            <person name="Mikhailova N."/>
            <person name="Whitman W.B."/>
            <person name="Woyke T."/>
        </authorList>
    </citation>
    <scope>NUCLEOTIDE SEQUENCE [LARGE SCALE GENOMIC DNA]</scope>
    <source>
        <strain evidence="6">ATCC BAA-1334 / A3</strain>
    </source>
</reference>
<sequence>MNEEELLAIYKKEKYIFKAWGDYVKNTINGELIKEKIDLNIFLKIECNVRIKNEESLVQKALYRNKNYENPYNQITDKVGIRYVVLLNKDIKKINKIIEEIDIWEYSKDRDIVEERNNNPKVFDYQSDHYIVKNKESITLENNIIIPKNTPCEIQIRTLLQHSYSELTHDKLYKTVNLNNKSDRCVARCMALIEVVDDMYTEIDEIVSEKDQRYNDILSNLKIIYEKILTSENKDKFKEDYSENLNLYIIEELYELISNNILIKIKDTNNLDDIKYYEYDYHINTGYHKNKLYRQPIAILVYFILEENKENYIILNKLKDIWPSQHKFLKSFRTDLAIDL</sequence>
<dbReference type="eggNOG" id="arCOG10830">
    <property type="taxonomic scope" value="Archaea"/>
</dbReference>
<protein>
    <recommendedName>
        <fullName evidence="1">protein adenylyltransferase</fullName>
        <ecNumber evidence="1">2.7.7.108</ecNumber>
    </recommendedName>
</protein>
<dbReference type="GO" id="GO:0015969">
    <property type="term" value="P:guanosine tetraphosphate metabolic process"/>
    <property type="evidence" value="ECO:0007669"/>
    <property type="project" value="InterPro"/>
</dbReference>